<dbReference type="PANTHER" id="PTHR13768:SF8">
    <property type="entry name" value="ALPHA-SOLUBLE NSF ATTACHMENT PROTEIN"/>
    <property type="match status" value="1"/>
</dbReference>
<keyword evidence="4" id="KW-0931">ER-Golgi transport</keyword>
<dbReference type="PANTHER" id="PTHR13768">
    <property type="entry name" value="SOLUBLE NSF ATTACHMENT PROTEIN SNAP"/>
    <property type="match status" value="1"/>
</dbReference>
<keyword evidence="4" id="KW-0472">Membrane</keyword>
<dbReference type="PRINTS" id="PR00448">
    <property type="entry name" value="NSFATTACHMNT"/>
</dbReference>
<comment type="caution">
    <text evidence="5">The sequence shown here is derived from an EMBL/GenBank/DDBJ whole genome shotgun (WGS) entry which is preliminary data.</text>
</comment>
<dbReference type="Pfam" id="PF14938">
    <property type="entry name" value="SNAP"/>
    <property type="match status" value="1"/>
</dbReference>
<dbReference type="InterPro" id="IPR011990">
    <property type="entry name" value="TPR-like_helical_dom_sf"/>
</dbReference>
<dbReference type="CDD" id="cd15832">
    <property type="entry name" value="SNAP"/>
    <property type="match status" value="1"/>
</dbReference>
<comment type="similarity">
    <text evidence="1 4">Belongs to the SNAP family.</text>
</comment>
<evidence type="ECO:0000256" key="1">
    <source>
        <dbReference type="ARBA" id="ARBA00010050"/>
    </source>
</evidence>
<name>A0ABP1FQ63_9CHLO</name>
<evidence type="ECO:0000256" key="3">
    <source>
        <dbReference type="ARBA" id="ARBA00022927"/>
    </source>
</evidence>
<comment type="function">
    <text evidence="4">Required for vesicular transport between the endoplasmic reticulum and the Golgi apparatus.</text>
</comment>
<evidence type="ECO:0000313" key="5">
    <source>
        <dbReference type="EMBL" id="CAL5222061.1"/>
    </source>
</evidence>
<dbReference type="Proteomes" id="UP001497392">
    <property type="component" value="Unassembled WGS sequence"/>
</dbReference>
<evidence type="ECO:0000256" key="2">
    <source>
        <dbReference type="ARBA" id="ARBA00022448"/>
    </source>
</evidence>
<evidence type="ECO:0000256" key="4">
    <source>
        <dbReference type="RuleBase" id="RU367013"/>
    </source>
</evidence>
<comment type="subcellular location">
    <subcellularLocation>
        <location evidence="4">Membrane</location>
        <topology evidence="4">Peripheral membrane protein</topology>
    </subcellularLocation>
</comment>
<accession>A0ABP1FQ63</accession>
<evidence type="ECO:0000313" key="6">
    <source>
        <dbReference type="Proteomes" id="UP001497392"/>
    </source>
</evidence>
<organism evidence="5 6">
    <name type="scientific">Coccomyxa viridis</name>
    <dbReference type="NCBI Taxonomy" id="1274662"/>
    <lineage>
        <taxon>Eukaryota</taxon>
        <taxon>Viridiplantae</taxon>
        <taxon>Chlorophyta</taxon>
        <taxon>core chlorophytes</taxon>
        <taxon>Trebouxiophyceae</taxon>
        <taxon>Trebouxiophyceae incertae sedis</taxon>
        <taxon>Coccomyxaceae</taxon>
        <taxon>Coccomyxa</taxon>
    </lineage>
</organism>
<protein>
    <submittedName>
        <fullName evidence="5">G4361 protein</fullName>
    </submittedName>
</protein>
<reference evidence="5 6" key="1">
    <citation type="submission" date="2024-06" db="EMBL/GenBank/DDBJ databases">
        <authorList>
            <person name="Kraege A."/>
            <person name="Thomma B."/>
        </authorList>
    </citation>
    <scope>NUCLEOTIDE SEQUENCE [LARGE SCALE GENOMIC DNA]</scope>
</reference>
<dbReference type="EMBL" id="CAXHTA020000006">
    <property type="protein sequence ID" value="CAL5222061.1"/>
    <property type="molecule type" value="Genomic_DNA"/>
</dbReference>
<keyword evidence="3 4" id="KW-0653">Protein transport</keyword>
<keyword evidence="2 4" id="KW-0813">Transport</keyword>
<keyword evidence="6" id="KW-1185">Reference proteome</keyword>
<gene>
    <name evidence="5" type="primary">g4361</name>
    <name evidence="5" type="ORF">VP750_LOCUS3720</name>
</gene>
<dbReference type="Gene3D" id="1.25.40.10">
    <property type="entry name" value="Tetratricopeptide repeat domain"/>
    <property type="match status" value="1"/>
</dbReference>
<proteinExistence type="inferred from homology"/>
<dbReference type="SUPFAM" id="SSF48452">
    <property type="entry name" value="TPR-like"/>
    <property type="match status" value="1"/>
</dbReference>
<dbReference type="InterPro" id="IPR000744">
    <property type="entry name" value="NSF_attach"/>
</dbReference>
<sequence>MGDPASRASELMKKADKKLSSFGFFGGSKYDDAAEMYERAANQFKLAKAWADAGMAFEKLAQTHLKLDSRLEAASSYVEAAKCYQKTNKADVLRVLHNAVAYYTEAGRLGMAAKQLREVAETMEKQNLKEESTEFYNQAADLFAGEEQTSEANKCRLKVAQFSAEMERYEPAIQIYEDVAHRSMDNNLLKFSAKGYLLNAGICRLCVGDAMELTEALDRYEDIDYTFSGSREGKLLRDLGEAQEQGDTEKFTDAVGDFDSMTRLDQWKTTLLLRAKKRIEGGPHAFGADEPDLT</sequence>